<evidence type="ECO:0000313" key="3">
    <source>
        <dbReference type="Proteomes" id="UP000053257"/>
    </source>
</evidence>
<name>A0A0C3PA25_PHLG1</name>
<sequence length="222" mass="25180">MIGAPCDSEGQTLPSGSPAPTPAEPESLRNLNVFDPFENRVHYQLTDFFYCRNKISKKEFDDLMQLWAATGVTPPFANYNKYLDTIDSIPHGEVPWQSFKVKYSGDRPDKDVPPWMDTEYDVWFCCPCQIARNHLANPDFAKDVDWAPKRVFNQQGKREWCDFMLGNWAWRQADKIAEDSKTQGAAFCPIILGSDKTTVSVASQQASSRTPFVVLTKTLSLL</sequence>
<dbReference type="EMBL" id="KN840760">
    <property type="protein sequence ID" value="KIP01613.1"/>
    <property type="molecule type" value="Genomic_DNA"/>
</dbReference>
<dbReference type="Proteomes" id="UP000053257">
    <property type="component" value="Unassembled WGS sequence"/>
</dbReference>
<organism evidence="2 3">
    <name type="scientific">Phlebiopsis gigantea (strain 11061_1 CR5-6)</name>
    <name type="common">White-rot fungus</name>
    <name type="synonym">Peniophora gigantea</name>
    <dbReference type="NCBI Taxonomy" id="745531"/>
    <lineage>
        <taxon>Eukaryota</taxon>
        <taxon>Fungi</taxon>
        <taxon>Dikarya</taxon>
        <taxon>Basidiomycota</taxon>
        <taxon>Agaricomycotina</taxon>
        <taxon>Agaricomycetes</taxon>
        <taxon>Polyporales</taxon>
        <taxon>Phanerochaetaceae</taxon>
        <taxon>Phlebiopsis</taxon>
    </lineage>
</organism>
<dbReference type="Pfam" id="PF18759">
    <property type="entry name" value="Plavaka"/>
    <property type="match status" value="1"/>
</dbReference>
<dbReference type="OrthoDB" id="3199698at2759"/>
<proteinExistence type="predicted"/>
<feature type="region of interest" description="Disordered" evidence="1">
    <location>
        <begin position="1"/>
        <end position="24"/>
    </location>
</feature>
<accession>A0A0C3PA25</accession>
<dbReference type="AlphaFoldDB" id="A0A0C3PA25"/>
<protein>
    <submittedName>
        <fullName evidence="2">Uncharacterized protein</fullName>
    </submittedName>
</protein>
<dbReference type="InterPro" id="IPR041078">
    <property type="entry name" value="Plavaka"/>
</dbReference>
<gene>
    <name evidence="2" type="ORF">PHLGIDRAFT_123204</name>
</gene>
<evidence type="ECO:0000313" key="2">
    <source>
        <dbReference type="EMBL" id="KIP01613.1"/>
    </source>
</evidence>
<dbReference type="HOGENOM" id="CLU_006344_7_0_1"/>
<reference evidence="2 3" key="1">
    <citation type="journal article" date="2014" name="PLoS Genet.">
        <title>Analysis of the Phlebiopsis gigantea genome, transcriptome and secretome provides insight into its pioneer colonization strategies of wood.</title>
        <authorList>
            <person name="Hori C."/>
            <person name="Ishida T."/>
            <person name="Igarashi K."/>
            <person name="Samejima M."/>
            <person name="Suzuki H."/>
            <person name="Master E."/>
            <person name="Ferreira P."/>
            <person name="Ruiz-Duenas F.J."/>
            <person name="Held B."/>
            <person name="Canessa P."/>
            <person name="Larrondo L.F."/>
            <person name="Schmoll M."/>
            <person name="Druzhinina I.S."/>
            <person name="Kubicek C.P."/>
            <person name="Gaskell J.A."/>
            <person name="Kersten P."/>
            <person name="St John F."/>
            <person name="Glasner J."/>
            <person name="Sabat G."/>
            <person name="Splinter BonDurant S."/>
            <person name="Syed K."/>
            <person name="Yadav J."/>
            <person name="Mgbeahuruike A.C."/>
            <person name="Kovalchuk A."/>
            <person name="Asiegbu F.O."/>
            <person name="Lackner G."/>
            <person name="Hoffmeister D."/>
            <person name="Rencoret J."/>
            <person name="Gutierrez A."/>
            <person name="Sun H."/>
            <person name="Lindquist E."/>
            <person name="Barry K."/>
            <person name="Riley R."/>
            <person name="Grigoriev I.V."/>
            <person name="Henrissat B."/>
            <person name="Kues U."/>
            <person name="Berka R.M."/>
            <person name="Martinez A.T."/>
            <person name="Covert S.F."/>
            <person name="Blanchette R.A."/>
            <person name="Cullen D."/>
        </authorList>
    </citation>
    <scope>NUCLEOTIDE SEQUENCE [LARGE SCALE GENOMIC DNA]</scope>
    <source>
        <strain evidence="2 3">11061_1 CR5-6</strain>
    </source>
</reference>
<dbReference type="STRING" id="745531.A0A0C3PA25"/>
<keyword evidence="3" id="KW-1185">Reference proteome</keyword>
<evidence type="ECO:0000256" key="1">
    <source>
        <dbReference type="SAM" id="MobiDB-lite"/>
    </source>
</evidence>